<dbReference type="RefSeq" id="WP_209850648.1">
    <property type="nucleotide sequence ID" value="NZ_CBCRVE010000007.1"/>
</dbReference>
<dbReference type="PANTHER" id="PTHR38442">
    <property type="entry name" value="INNER MEMBRANE PROTEIN-RELATED"/>
    <property type="match status" value="1"/>
</dbReference>
<feature type="transmembrane region" description="Helical" evidence="1">
    <location>
        <begin position="7"/>
        <end position="25"/>
    </location>
</feature>
<dbReference type="Pfam" id="PF04286">
    <property type="entry name" value="DUF445"/>
    <property type="match status" value="1"/>
</dbReference>
<proteinExistence type="predicted"/>
<feature type="transmembrane region" description="Helical" evidence="1">
    <location>
        <begin position="398"/>
        <end position="420"/>
    </location>
</feature>
<dbReference type="Proteomes" id="UP001519273">
    <property type="component" value="Unassembled WGS sequence"/>
</dbReference>
<feature type="transmembrane region" description="Helical" evidence="1">
    <location>
        <begin position="31"/>
        <end position="55"/>
    </location>
</feature>
<accession>A0ABS4H541</accession>
<dbReference type="EMBL" id="JAGGKP010000006">
    <property type="protein sequence ID" value="MBP1937648.1"/>
    <property type="molecule type" value="Genomic_DNA"/>
</dbReference>
<reference evidence="2 3" key="1">
    <citation type="submission" date="2021-03" db="EMBL/GenBank/DDBJ databases">
        <title>Genomic Encyclopedia of Type Strains, Phase IV (KMG-IV): sequencing the most valuable type-strain genomes for metagenomic binning, comparative biology and taxonomic classification.</title>
        <authorList>
            <person name="Goeker M."/>
        </authorList>
    </citation>
    <scope>NUCLEOTIDE SEQUENCE [LARGE SCALE GENOMIC DNA]</scope>
    <source>
        <strain evidence="2 3">DSM 23491</strain>
    </source>
</reference>
<evidence type="ECO:0000313" key="3">
    <source>
        <dbReference type="Proteomes" id="UP001519273"/>
    </source>
</evidence>
<keyword evidence="1" id="KW-0812">Transmembrane</keyword>
<keyword evidence="1" id="KW-0472">Membrane</keyword>
<evidence type="ECO:0000256" key="1">
    <source>
        <dbReference type="SAM" id="Phobius"/>
    </source>
</evidence>
<protein>
    <submittedName>
        <fullName evidence="2">Uncharacterized membrane-anchored protein YjiN (DUF445 family)</fullName>
    </submittedName>
</protein>
<sequence>MNIKKIADSALAVSIIGVISAFPFHDSFPAGLLFSTCSAAAIGGLADSFAVSALFGNPLNIKWPKWIGTNIISKNKNRLIDELIHMVQNDLLTINNIKSIFSEYNISNVILNYLKEHGGKEDLNEILQQLVGDIITKVDIRDLSKTLQSFLLDHSDAVQVAEIVADVGDWTISNGYDEKITEFIIQELIKLVKTNEFHSVLEKLTASAISSYENGKFGRKIFNSLGGLKPAAISSKVQDFLEKLLKEMISPSHPYRIELKKIVENFVIKLRTDYELRNRIEEGKKQLLETLKKQVYIDIYIQEALESYRQTAAAMSFEGDTVPFPWIGDKIQQGIMKIERNEETLARLDEYVKSVLLIWIETKHHTIGDVVFEKLNNYNEQELINLVKERAGNDLQYIRLNGIGVGALVGTILYLTTFWIGA</sequence>
<dbReference type="InterPro" id="IPR007383">
    <property type="entry name" value="DUF445"/>
</dbReference>
<evidence type="ECO:0000313" key="2">
    <source>
        <dbReference type="EMBL" id="MBP1937648.1"/>
    </source>
</evidence>
<keyword evidence="1" id="KW-1133">Transmembrane helix</keyword>
<dbReference type="PANTHER" id="PTHR38442:SF1">
    <property type="entry name" value="INNER MEMBRANE PROTEIN"/>
    <property type="match status" value="1"/>
</dbReference>
<comment type="caution">
    <text evidence="2">The sequence shown here is derived from an EMBL/GenBank/DDBJ whole genome shotgun (WGS) entry which is preliminary data.</text>
</comment>
<organism evidence="2 3">
    <name type="scientific">Paenibacillus sediminis</name>
    <dbReference type="NCBI Taxonomy" id="664909"/>
    <lineage>
        <taxon>Bacteria</taxon>
        <taxon>Bacillati</taxon>
        <taxon>Bacillota</taxon>
        <taxon>Bacilli</taxon>
        <taxon>Bacillales</taxon>
        <taxon>Paenibacillaceae</taxon>
        <taxon>Paenibacillus</taxon>
    </lineage>
</organism>
<gene>
    <name evidence="2" type="ORF">J2Z20_002561</name>
</gene>
<name>A0ABS4H541_9BACL</name>
<keyword evidence="3" id="KW-1185">Reference proteome</keyword>